<proteinExistence type="predicted"/>
<reference evidence="2" key="2">
    <citation type="submission" date="2015-01" db="EMBL/GenBank/DDBJ databases">
        <title>Evolutionary Origins and Diversification of the Mycorrhizal Mutualists.</title>
        <authorList>
            <consortium name="DOE Joint Genome Institute"/>
            <consortium name="Mycorrhizal Genomics Consortium"/>
            <person name="Kohler A."/>
            <person name="Kuo A."/>
            <person name="Nagy L.G."/>
            <person name="Floudas D."/>
            <person name="Copeland A."/>
            <person name="Barry K.W."/>
            <person name="Cichocki N."/>
            <person name="Veneault-Fourrey C."/>
            <person name="LaButti K."/>
            <person name="Lindquist E.A."/>
            <person name="Lipzen A."/>
            <person name="Lundell T."/>
            <person name="Morin E."/>
            <person name="Murat C."/>
            <person name="Riley R."/>
            <person name="Ohm R."/>
            <person name="Sun H."/>
            <person name="Tunlid A."/>
            <person name="Henrissat B."/>
            <person name="Grigoriev I.V."/>
            <person name="Hibbett D.S."/>
            <person name="Martin F."/>
        </authorList>
    </citation>
    <scope>NUCLEOTIDE SEQUENCE [LARGE SCALE GENOMIC DNA]</scope>
    <source>
        <strain evidence="2">MAFF 305830</strain>
    </source>
</reference>
<dbReference type="Proteomes" id="UP000054097">
    <property type="component" value="Unassembled WGS sequence"/>
</dbReference>
<accession>A0A0C2W8Z0</accession>
<name>A0A0C2W8Z0_SERVB</name>
<protein>
    <submittedName>
        <fullName evidence="1">Uncharacterized protein</fullName>
    </submittedName>
</protein>
<organism evidence="1 2">
    <name type="scientific">Serendipita vermifera MAFF 305830</name>
    <dbReference type="NCBI Taxonomy" id="933852"/>
    <lineage>
        <taxon>Eukaryota</taxon>
        <taxon>Fungi</taxon>
        <taxon>Dikarya</taxon>
        <taxon>Basidiomycota</taxon>
        <taxon>Agaricomycotina</taxon>
        <taxon>Agaricomycetes</taxon>
        <taxon>Sebacinales</taxon>
        <taxon>Serendipitaceae</taxon>
        <taxon>Serendipita</taxon>
    </lineage>
</organism>
<evidence type="ECO:0000313" key="1">
    <source>
        <dbReference type="EMBL" id="KIM22918.1"/>
    </source>
</evidence>
<dbReference type="STRING" id="933852.A0A0C2W8Z0"/>
<evidence type="ECO:0000313" key="2">
    <source>
        <dbReference type="Proteomes" id="UP000054097"/>
    </source>
</evidence>
<dbReference type="OrthoDB" id="2343366at2759"/>
<keyword evidence="2" id="KW-1185">Reference proteome</keyword>
<sequence>MFKNYDTDELLPNDDSRAIFFVEGASHPDGGLLSLESCLVQLRMGWERRQERFSGPEEEFLTAYNQYLSALAKARIDHVQTWINVNAARFGEKAEVRSLRRHFDQLSQDLQMSVILCGLKCSDCGLLCLEKRLHDGNHDCRTNHRCLDPCEFSEEHEGAVGCHLPACHIGRHVCSGTPHLCGITCQLTGRDGCLTSCAKPVGHEDEEHLCAAGLHNCGELCSLVETDGNRLCDRSCTLDCRIPHELHTCDRSLSCPIKCQLCKGYCAAGDHFHALQPGAVHLCGQKHSCKHLCEMGGVCEINTTPQPIESTLVGRHYTQEARRLQCIISLAPDQLEHDGRHVHSNDRDAFDYCEERCNYCGYYCTLPLGHVQPEHSTNHGSMALTEWFVEGDDDTNIEVQGHKYATGDSGASMYCSLVCEALGRHVHVDSCRPNEDGSCIGAELQHVQRPPGEESKDWITHRLFWARSGFKDPYSQEKLDEFALCDHRCGG</sequence>
<dbReference type="HOGENOM" id="CLU_580279_0_0_1"/>
<reference evidence="1 2" key="1">
    <citation type="submission" date="2014-04" db="EMBL/GenBank/DDBJ databases">
        <authorList>
            <consortium name="DOE Joint Genome Institute"/>
            <person name="Kuo A."/>
            <person name="Zuccaro A."/>
            <person name="Kohler A."/>
            <person name="Nagy L.G."/>
            <person name="Floudas D."/>
            <person name="Copeland A."/>
            <person name="Barry K.W."/>
            <person name="Cichocki N."/>
            <person name="Veneault-Fourrey C."/>
            <person name="LaButti K."/>
            <person name="Lindquist E.A."/>
            <person name="Lipzen A."/>
            <person name="Lundell T."/>
            <person name="Morin E."/>
            <person name="Murat C."/>
            <person name="Sun H."/>
            <person name="Tunlid A."/>
            <person name="Henrissat B."/>
            <person name="Grigoriev I.V."/>
            <person name="Hibbett D.S."/>
            <person name="Martin F."/>
            <person name="Nordberg H.P."/>
            <person name="Cantor M.N."/>
            <person name="Hua S.X."/>
        </authorList>
    </citation>
    <scope>NUCLEOTIDE SEQUENCE [LARGE SCALE GENOMIC DNA]</scope>
    <source>
        <strain evidence="1 2">MAFF 305830</strain>
    </source>
</reference>
<dbReference type="EMBL" id="KN824346">
    <property type="protein sequence ID" value="KIM22918.1"/>
    <property type="molecule type" value="Genomic_DNA"/>
</dbReference>
<gene>
    <name evidence="1" type="ORF">M408DRAFT_277567</name>
</gene>
<dbReference type="AlphaFoldDB" id="A0A0C2W8Z0"/>